<feature type="compositionally biased region" description="Polar residues" evidence="1">
    <location>
        <begin position="142"/>
        <end position="152"/>
    </location>
</feature>
<dbReference type="Gene3D" id="3.40.20.10">
    <property type="entry name" value="Severin"/>
    <property type="match status" value="1"/>
</dbReference>
<feature type="compositionally biased region" description="Basic and acidic residues" evidence="1">
    <location>
        <begin position="310"/>
        <end position="344"/>
    </location>
</feature>
<evidence type="ECO:0000256" key="1">
    <source>
        <dbReference type="SAM" id="MobiDB-lite"/>
    </source>
</evidence>
<accession>A0A5C3KEK0</accession>
<dbReference type="STRING" id="230819.A0A5C3KEK0"/>
<reference evidence="3 4" key="1">
    <citation type="journal article" date="2019" name="Nat. Ecol. Evol.">
        <title>Megaphylogeny resolves global patterns of mushroom evolution.</title>
        <authorList>
            <person name="Varga T."/>
            <person name="Krizsan K."/>
            <person name="Foldi C."/>
            <person name="Dima B."/>
            <person name="Sanchez-Garcia M."/>
            <person name="Sanchez-Ramirez S."/>
            <person name="Szollosi G.J."/>
            <person name="Szarkandi J.G."/>
            <person name="Papp V."/>
            <person name="Albert L."/>
            <person name="Andreopoulos W."/>
            <person name="Angelini C."/>
            <person name="Antonin V."/>
            <person name="Barry K.W."/>
            <person name="Bougher N.L."/>
            <person name="Buchanan P."/>
            <person name="Buyck B."/>
            <person name="Bense V."/>
            <person name="Catcheside P."/>
            <person name="Chovatia M."/>
            <person name="Cooper J."/>
            <person name="Damon W."/>
            <person name="Desjardin D."/>
            <person name="Finy P."/>
            <person name="Geml J."/>
            <person name="Haridas S."/>
            <person name="Hughes K."/>
            <person name="Justo A."/>
            <person name="Karasinski D."/>
            <person name="Kautmanova I."/>
            <person name="Kiss B."/>
            <person name="Kocsube S."/>
            <person name="Kotiranta H."/>
            <person name="LaButti K.M."/>
            <person name="Lechner B.E."/>
            <person name="Liimatainen K."/>
            <person name="Lipzen A."/>
            <person name="Lukacs Z."/>
            <person name="Mihaltcheva S."/>
            <person name="Morgado L.N."/>
            <person name="Niskanen T."/>
            <person name="Noordeloos M.E."/>
            <person name="Ohm R.A."/>
            <person name="Ortiz-Santana B."/>
            <person name="Ovrebo C."/>
            <person name="Racz N."/>
            <person name="Riley R."/>
            <person name="Savchenko A."/>
            <person name="Shiryaev A."/>
            <person name="Soop K."/>
            <person name="Spirin V."/>
            <person name="Szebenyi C."/>
            <person name="Tomsovsky M."/>
            <person name="Tulloss R.E."/>
            <person name="Uehling J."/>
            <person name="Grigoriev I.V."/>
            <person name="Vagvolgyi C."/>
            <person name="Papp T."/>
            <person name="Martin F.M."/>
            <person name="Miettinen O."/>
            <person name="Hibbett D.S."/>
            <person name="Nagy L.G."/>
        </authorList>
    </citation>
    <scope>NUCLEOTIDE SEQUENCE [LARGE SCALE GENOMIC DNA]</scope>
    <source>
        <strain evidence="3 4">CBS 121175</strain>
    </source>
</reference>
<dbReference type="InterPro" id="IPR002108">
    <property type="entry name" value="ADF-H"/>
</dbReference>
<keyword evidence="4" id="KW-1185">Reference proteome</keyword>
<feature type="compositionally biased region" description="Basic and acidic residues" evidence="1">
    <location>
        <begin position="351"/>
        <end position="364"/>
    </location>
</feature>
<sequence length="562" mass="65449">MNGTSREAQITAVYESILREDNNWLLLHYEPEYPDNLTLYAYGQDGLEELKNKIYDLDKVFVAFYREEVDINPGYILINFIPLGITGVKRARALVHSRRIGTVFKIHQTMLTVDNLSQLTTSTIHQALVDPGSFSPPPMGHSFSNPPAFSTGRSKDKRPKPIALDLARRSFSETYAPHVPVPHMIPPVPPVPPKPEKSSGMFGNLLRRVKEIETGPPPPTPPPKDAMSPVRRGYSPPPSRSRTLQNHKLPPVPGDSPSSSLADFAVLTHFDNEADAIVVQPQNSSNVTSPSMFHSLPLQGKWARGPASSDPKERARIRQERQQQRELEDKQALEEEQRRQEDSKRRKREQKRREEEEEKQRRAQLEEDLRRIAEEKERRRRQEQEEDERKTRELEERKRAEREKRLDEHRKLESWRQQQERIKEKEILRAEQMKRQESEDRKRKIKQAEKAIAQSPTESMSTGWATVQFHDSLFWKRLYFKFIDGTIYLYRSPKDMNTPVEVSTLRDRVKALKEWSDGYEELEAIPFSFVIEFKDQQTWSLFADSEDDKFRMLGLLHRASGL</sequence>
<dbReference type="InterPro" id="IPR029006">
    <property type="entry name" value="ADF-H/Gelsolin-like_dom_sf"/>
</dbReference>
<feature type="domain" description="ADF-H" evidence="2">
    <location>
        <begin position="9"/>
        <end position="127"/>
    </location>
</feature>
<dbReference type="Proteomes" id="UP000307440">
    <property type="component" value="Unassembled WGS sequence"/>
</dbReference>
<feature type="region of interest" description="Disordered" evidence="1">
    <location>
        <begin position="136"/>
        <end position="161"/>
    </location>
</feature>
<dbReference type="CDD" id="cd00821">
    <property type="entry name" value="PH"/>
    <property type="match status" value="1"/>
</dbReference>
<dbReference type="OrthoDB" id="2123378at2759"/>
<proteinExistence type="predicted"/>
<dbReference type="SUPFAM" id="SSF55753">
    <property type="entry name" value="Actin depolymerizing proteins"/>
    <property type="match status" value="1"/>
</dbReference>
<evidence type="ECO:0000313" key="4">
    <source>
        <dbReference type="Proteomes" id="UP000307440"/>
    </source>
</evidence>
<organism evidence="3 4">
    <name type="scientific">Coprinopsis marcescibilis</name>
    <name type="common">Agaric fungus</name>
    <name type="synonym">Psathyrella marcescibilis</name>
    <dbReference type="NCBI Taxonomy" id="230819"/>
    <lineage>
        <taxon>Eukaryota</taxon>
        <taxon>Fungi</taxon>
        <taxon>Dikarya</taxon>
        <taxon>Basidiomycota</taxon>
        <taxon>Agaricomycotina</taxon>
        <taxon>Agaricomycetes</taxon>
        <taxon>Agaricomycetidae</taxon>
        <taxon>Agaricales</taxon>
        <taxon>Agaricineae</taxon>
        <taxon>Psathyrellaceae</taxon>
        <taxon>Coprinopsis</taxon>
    </lineage>
</organism>
<feature type="compositionally biased region" description="Pro residues" evidence="1">
    <location>
        <begin position="215"/>
        <end position="224"/>
    </location>
</feature>
<evidence type="ECO:0000259" key="2">
    <source>
        <dbReference type="Pfam" id="PF00241"/>
    </source>
</evidence>
<feature type="region of interest" description="Disordered" evidence="1">
    <location>
        <begin position="297"/>
        <end position="364"/>
    </location>
</feature>
<feature type="region of interest" description="Disordered" evidence="1">
    <location>
        <begin position="376"/>
        <end position="410"/>
    </location>
</feature>
<dbReference type="InterPro" id="IPR011993">
    <property type="entry name" value="PH-like_dom_sf"/>
</dbReference>
<gene>
    <name evidence="3" type="ORF">FA15DRAFT_675277</name>
</gene>
<dbReference type="SUPFAM" id="SSF50729">
    <property type="entry name" value="PH domain-like"/>
    <property type="match status" value="1"/>
</dbReference>
<evidence type="ECO:0000313" key="3">
    <source>
        <dbReference type="EMBL" id="TFK18450.1"/>
    </source>
</evidence>
<dbReference type="Pfam" id="PF00241">
    <property type="entry name" value="Cofilin_ADF"/>
    <property type="match status" value="1"/>
</dbReference>
<dbReference type="AlphaFoldDB" id="A0A5C3KEK0"/>
<feature type="region of interest" description="Disordered" evidence="1">
    <location>
        <begin position="211"/>
        <end position="260"/>
    </location>
</feature>
<protein>
    <recommendedName>
        <fullName evidence="2">ADF-H domain-containing protein</fullName>
    </recommendedName>
</protein>
<name>A0A5C3KEK0_COPMA</name>
<dbReference type="EMBL" id="ML210400">
    <property type="protein sequence ID" value="TFK18450.1"/>
    <property type="molecule type" value="Genomic_DNA"/>
</dbReference>
<dbReference type="Gene3D" id="2.30.29.30">
    <property type="entry name" value="Pleckstrin-homology domain (PH domain)/Phosphotyrosine-binding domain (PTB)"/>
    <property type="match status" value="1"/>
</dbReference>